<accession>A0A8J7W9D5</accession>
<dbReference type="EMBL" id="JWHL01000007">
    <property type="protein sequence ID" value="MBR1369045.1"/>
    <property type="molecule type" value="Genomic_DNA"/>
</dbReference>
<keyword evidence="3" id="KW-1185">Reference proteome</keyword>
<evidence type="ECO:0000256" key="1">
    <source>
        <dbReference type="SAM" id="MobiDB-lite"/>
    </source>
</evidence>
<reference evidence="2" key="1">
    <citation type="submission" date="2014-12" db="EMBL/GenBank/DDBJ databases">
        <authorList>
            <person name="Huang H.-H."/>
            <person name="Chen S.-C."/>
            <person name="Lai M.-C."/>
        </authorList>
    </citation>
    <scope>NUCLEOTIDE SEQUENCE</scope>
    <source>
        <strain evidence="2">K1F9705b</strain>
    </source>
</reference>
<dbReference type="AlphaFoldDB" id="A0A8J7W9D5"/>
<protein>
    <submittedName>
        <fullName evidence="2">Uncharacterized protein</fullName>
    </submittedName>
</protein>
<feature type="compositionally biased region" description="Basic and acidic residues" evidence="1">
    <location>
        <begin position="1"/>
        <end position="18"/>
    </location>
</feature>
<feature type="compositionally biased region" description="Basic and acidic residues" evidence="1">
    <location>
        <begin position="29"/>
        <end position="45"/>
    </location>
</feature>
<feature type="region of interest" description="Disordered" evidence="1">
    <location>
        <begin position="1"/>
        <end position="45"/>
    </location>
</feature>
<evidence type="ECO:0000313" key="3">
    <source>
        <dbReference type="Proteomes" id="UP000730161"/>
    </source>
</evidence>
<dbReference type="Proteomes" id="UP000730161">
    <property type="component" value="Unassembled WGS sequence"/>
</dbReference>
<name>A0A8J7W9D5_9EURY</name>
<proteinExistence type="predicted"/>
<comment type="caution">
    <text evidence="2">The sequence shown here is derived from an EMBL/GenBank/DDBJ whole genome shotgun (WGS) entry which is preliminary data.</text>
</comment>
<sequence length="61" mass="7123">MIREEPDPDADRRVDPPQKTRSRFVIGEGDARITDRRPPDDAEVKEADRLLSKVLRRRDPL</sequence>
<dbReference type="RefSeq" id="WP_211530716.1">
    <property type="nucleotide sequence ID" value="NZ_JWHL01000007.1"/>
</dbReference>
<gene>
    <name evidence="2" type="ORF">RJ53_05825</name>
</gene>
<organism evidence="2 3">
    <name type="scientific">Methanocalculus chunghsingensis</name>
    <dbReference type="NCBI Taxonomy" id="156457"/>
    <lineage>
        <taxon>Archaea</taxon>
        <taxon>Methanobacteriati</taxon>
        <taxon>Methanobacteriota</taxon>
        <taxon>Stenosarchaea group</taxon>
        <taxon>Methanomicrobia</taxon>
        <taxon>Methanomicrobiales</taxon>
        <taxon>Methanocalculaceae</taxon>
        <taxon>Methanocalculus</taxon>
    </lineage>
</organism>
<evidence type="ECO:0000313" key="2">
    <source>
        <dbReference type="EMBL" id="MBR1369045.1"/>
    </source>
</evidence>